<sequence>MNWKKHLREVLLTLLIAFAIISFWRGVWGLMDVYLFPGNHFISYVASIIIGVAILYFNENLLKKLI</sequence>
<keyword evidence="1" id="KW-1133">Transmembrane helix</keyword>
<feature type="transmembrane region" description="Helical" evidence="1">
    <location>
        <begin position="39"/>
        <end position="57"/>
    </location>
</feature>
<organism evidence="2 3">
    <name type="scientific">Candidatus Staskawiczbacteria bacterium RIFCSPHIGHO2_01_FULL_34_27</name>
    <dbReference type="NCBI Taxonomy" id="1802199"/>
    <lineage>
        <taxon>Bacteria</taxon>
        <taxon>Candidatus Staskawicziibacteriota</taxon>
    </lineage>
</organism>
<evidence type="ECO:0000256" key="1">
    <source>
        <dbReference type="SAM" id="Phobius"/>
    </source>
</evidence>
<evidence type="ECO:0000313" key="2">
    <source>
        <dbReference type="EMBL" id="OGZ62537.1"/>
    </source>
</evidence>
<accession>A0A1G2HJ91</accession>
<dbReference type="Pfam" id="PF15993">
    <property type="entry name" value="Fuseless"/>
    <property type="match status" value="1"/>
</dbReference>
<keyword evidence="1" id="KW-0472">Membrane</keyword>
<dbReference type="InterPro" id="IPR032751">
    <property type="entry name" value="Fuseless"/>
</dbReference>
<keyword evidence="1" id="KW-0812">Transmembrane</keyword>
<evidence type="ECO:0000313" key="3">
    <source>
        <dbReference type="Proteomes" id="UP000178991"/>
    </source>
</evidence>
<gene>
    <name evidence="2" type="ORF">A2639_00435</name>
</gene>
<name>A0A1G2HJ91_9BACT</name>
<dbReference type="EMBL" id="MHOL01000019">
    <property type="protein sequence ID" value="OGZ62537.1"/>
    <property type="molecule type" value="Genomic_DNA"/>
</dbReference>
<protein>
    <submittedName>
        <fullName evidence="2">Uncharacterized protein</fullName>
    </submittedName>
</protein>
<dbReference type="AlphaFoldDB" id="A0A1G2HJ91"/>
<comment type="caution">
    <text evidence="2">The sequence shown here is derived from an EMBL/GenBank/DDBJ whole genome shotgun (WGS) entry which is preliminary data.</text>
</comment>
<dbReference type="Proteomes" id="UP000178991">
    <property type="component" value="Unassembled WGS sequence"/>
</dbReference>
<proteinExistence type="predicted"/>
<reference evidence="2 3" key="1">
    <citation type="journal article" date="2016" name="Nat. Commun.">
        <title>Thousands of microbial genomes shed light on interconnected biogeochemical processes in an aquifer system.</title>
        <authorList>
            <person name="Anantharaman K."/>
            <person name="Brown C.T."/>
            <person name="Hug L.A."/>
            <person name="Sharon I."/>
            <person name="Castelle C.J."/>
            <person name="Probst A.J."/>
            <person name="Thomas B.C."/>
            <person name="Singh A."/>
            <person name="Wilkins M.J."/>
            <person name="Karaoz U."/>
            <person name="Brodie E.L."/>
            <person name="Williams K.H."/>
            <person name="Hubbard S.S."/>
            <person name="Banfield J.F."/>
        </authorList>
    </citation>
    <scope>NUCLEOTIDE SEQUENCE [LARGE SCALE GENOMIC DNA]</scope>
</reference>